<gene>
    <name evidence="3" type="ORF">X797_002479</name>
</gene>
<comment type="similarity">
    <text evidence="1">Belongs to the calycin superfamily. Fatty-acid binding protein (FABP) family.</text>
</comment>
<evidence type="ECO:0000313" key="3">
    <source>
        <dbReference type="EMBL" id="EXV04796.1"/>
    </source>
</evidence>
<dbReference type="Proteomes" id="UP000030151">
    <property type="component" value="Unassembled WGS sequence"/>
</dbReference>
<dbReference type="InterPro" id="IPR031259">
    <property type="entry name" value="ILBP"/>
</dbReference>
<dbReference type="EMBL" id="JELW01000002">
    <property type="protein sequence ID" value="EXV04796.1"/>
    <property type="molecule type" value="Genomic_DNA"/>
</dbReference>
<dbReference type="CDD" id="cd00742">
    <property type="entry name" value="FABP"/>
    <property type="match status" value="1"/>
</dbReference>
<protein>
    <recommendedName>
        <fullName evidence="2">Lipocalin/cytosolic fatty-acid binding domain-containing protein</fullName>
    </recommendedName>
</protein>
<name>A0A0A1V573_9HYPO</name>
<dbReference type="Pfam" id="PF00061">
    <property type="entry name" value="Lipocalin"/>
    <property type="match status" value="1"/>
</dbReference>
<proteinExistence type="inferred from homology"/>
<organism evidence="3 4">
    <name type="scientific">Metarhizium robertsii</name>
    <dbReference type="NCBI Taxonomy" id="568076"/>
    <lineage>
        <taxon>Eukaryota</taxon>
        <taxon>Fungi</taxon>
        <taxon>Dikarya</taxon>
        <taxon>Ascomycota</taxon>
        <taxon>Pezizomycotina</taxon>
        <taxon>Sordariomycetes</taxon>
        <taxon>Hypocreomycetidae</taxon>
        <taxon>Hypocreales</taxon>
        <taxon>Clavicipitaceae</taxon>
        <taxon>Metarhizium</taxon>
    </lineage>
</organism>
<accession>A0A0A1V573</accession>
<dbReference type="HOGENOM" id="CLU_113772_0_3_1"/>
<dbReference type="OrthoDB" id="354351at2759"/>
<dbReference type="PANTHER" id="PTHR11955">
    <property type="entry name" value="FATTY ACID BINDING PROTEIN"/>
    <property type="match status" value="1"/>
</dbReference>
<reference evidence="3 4" key="1">
    <citation type="submission" date="2014-02" db="EMBL/GenBank/DDBJ databases">
        <title>The genome sequence of the entomopathogenic fungus Metarhizium robertsii ARSEF 2575.</title>
        <authorList>
            <person name="Giuliano Garisto Donzelli B."/>
            <person name="Roe B.A."/>
            <person name="Macmil S.L."/>
            <person name="Krasnoff S.B."/>
            <person name="Gibson D.M."/>
        </authorList>
    </citation>
    <scope>NUCLEOTIDE SEQUENCE [LARGE SCALE GENOMIC DNA]</scope>
    <source>
        <strain evidence="3 4">ARSEF 2575</strain>
    </source>
</reference>
<dbReference type="InterPro" id="IPR000463">
    <property type="entry name" value="Fatty_acid-bd"/>
</dbReference>
<dbReference type="InterPro" id="IPR000566">
    <property type="entry name" value="Lipocln_cytosolic_FA-bd_dom"/>
</dbReference>
<evidence type="ECO:0000313" key="4">
    <source>
        <dbReference type="Proteomes" id="UP000030151"/>
    </source>
</evidence>
<dbReference type="eggNOG" id="KOG4015">
    <property type="taxonomic scope" value="Eukaryota"/>
</dbReference>
<evidence type="ECO:0000259" key="2">
    <source>
        <dbReference type="Pfam" id="PF00061"/>
    </source>
</evidence>
<dbReference type="SUPFAM" id="SSF50814">
    <property type="entry name" value="Lipocalins"/>
    <property type="match status" value="1"/>
</dbReference>
<comment type="caution">
    <text evidence="3">The sequence shown here is derived from an EMBL/GenBank/DDBJ whole genome shotgun (WGS) entry which is preliminary data.</text>
</comment>
<dbReference type="Gene3D" id="2.40.128.20">
    <property type="match status" value="1"/>
</dbReference>
<feature type="domain" description="Lipocalin/cytosolic fatty-acid binding" evidence="2">
    <location>
        <begin position="6"/>
        <end position="126"/>
    </location>
</feature>
<dbReference type="GO" id="GO:0008289">
    <property type="term" value="F:lipid binding"/>
    <property type="evidence" value="ECO:0007669"/>
    <property type="project" value="InterPro"/>
</dbReference>
<sequence>MDKFYGSWTQESCDNVDAFLCALKIGFLLRTAAKTQTPTVEFSAEGDVITFKTMTTFKTDQVEFELGKEFAEKRLDGVMVQTTAVLQDDALVFHKEGDKPYTVTFSVEGEKLEVKYVIGNVVATRTLTKN</sequence>
<dbReference type="AlphaFoldDB" id="A0A0A1V573"/>
<dbReference type="PRINTS" id="PR00178">
    <property type="entry name" value="FATTYACIDBP"/>
</dbReference>
<dbReference type="InterPro" id="IPR012674">
    <property type="entry name" value="Calycin"/>
</dbReference>
<evidence type="ECO:0000256" key="1">
    <source>
        <dbReference type="ARBA" id="ARBA00008390"/>
    </source>
</evidence>